<evidence type="ECO:0000256" key="3">
    <source>
        <dbReference type="ARBA" id="ARBA00022514"/>
    </source>
</evidence>
<dbReference type="InterPro" id="IPR009079">
    <property type="entry name" value="4_helix_cytokine-like_core"/>
</dbReference>
<comment type="subcellular location">
    <subcellularLocation>
        <location evidence="1">Secreted</location>
    </subcellularLocation>
</comment>
<organism evidence="9 10">
    <name type="scientific">Myotis myotis</name>
    <name type="common">Greater mouse-eared bat</name>
    <name type="synonym">Vespertilio myotis</name>
    <dbReference type="NCBI Taxonomy" id="51298"/>
    <lineage>
        <taxon>Eukaryota</taxon>
        <taxon>Metazoa</taxon>
        <taxon>Chordata</taxon>
        <taxon>Craniata</taxon>
        <taxon>Vertebrata</taxon>
        <taxon>Euteleostomi</taxon>
        <taxon>Mammalia</taxon>
        <taxon>Eutheria</taxon>
        <taxon>Laurasiatheria</taxon>
        <taxon>Chiroptera</taxon>
        <taxon>Yangochiroptera</taxon>
        <taxon>Vespertilionidae</taxon>
        <taxon>Myotis</taxon>
    </lineage>
</organism>
<name>A0A7J7XGL3_MYOMY</name>
<evidence type="ECO:0000256" key="1">
    <source>
        <dbReference type="ARBA" id="ARBA00004613"/>
    </source>
</evidence>
<dbReference type="GO" id="GO:0005615">
    <property type="term" value="C:extracellular space"/>
    <property type="evidence" value="ECO:0007669"/>
    <property type="project" value="UniProtKB-KW"/>
</dbReference>
<evidence type="ECO:0000256" key="2">
    <source>
        <dbReference type="ARBA" id="ARBA00006050"/>
    </source>
</evidence>
<dbReference type="PRINTS" id="PR01947">
    <property type="entry name" value="INTLKN15MAML"/>
</dbReference>
<dbReference type="InterPro" id="IPR020466">
    <property type="entry name" value="IL-15_mml"/>
</dbReference>
<reference evidence="9 10" key="1">
    <citation type="journal article" date="2020" name="Nature">
        <title>Six reference-quality genomes reveal evolution of bat adaptations.</title>
        <authorList>
            <person name="Jebb D."/>
            <person name="Huang Z."/>
            <person name="Pippel M."/>
            <person name="Hughes G.M."/>
            <person name="Lavrichenko K."/>
            <person name="Devanna P."/>
            <person name="Winkler S."/>
            <person name="Jermiin L.S."/>
            <person name="Skirmuntt E.C."/>
            <person name="Katzourakis A."/>
            <person name="Burkitt-Gray L."/>
            <person name="Ray D.A."/>
            <person name="Sullivan K.A.M."/>
            <person name="Roscito J.G."/>
            <person name="Kirilenko B.M."/>
            <person name="Davalos L.M."/>
            <person name="Corthals A.P."/>
            <person name="Power M.L."/>
            <person name="Jones G."/>
            <person name="Ransome R.D."/>
            <person name="Dechmann D.K.N."/>
            <person name="Locatelli A.G."/>
            <person name="Puechmaille S.J."/>
            <person name="Fedrigo O."/>
            <person name="Jarvis E.D."/>
            <person name="Hiller M."/>
            <person name="Vernes S.C."/>
            <person name="Myers E.W."/>
            <person name="Teeling E.C."/>
        </authorList>
    </citation>
    <scope>NUCLEOTIDE SEQUENCE [LARGE SCALE GENOMIC DNA]</scope>
    <source>
        <strain evidence="9">MMyoMyo1</strain>
        <tissue evidence="9">Flight muscle</tissue>
    </source>
</reference>
<dbReference type="EMBL" id="JABWUV010000006">
    <property type="protein sequence ID" value="KAF6348825.1"/>
    <property type="molecule type" value="Genomic_DNA"/>
</dbReference>
<dbReference type="SUPFAM" id="SSF47266">
    <property type="entry name" value="4-helical cytokines"/>
    <property type="match status" value="1"/>
</dbReference>
<dbReference type="GO" id="GO:0006955">
    <property type="term" value="P:immune response"/>
    <property type="evidence" value="ECO:0007669"/>
    <property type="project" value="InterPro"/>
</dbReference>
<dbReference type="AlphaFoldDB" id="A0A7J7XGL3"/>
<comment type="similarity">
    <text evidence="2 8">Belongs to the IL-15/IL-21 family.</text>
</comment>
<evidence type="ECO:0000313" key="9">
    <source>
        <dbReference type="EMBL" id="KAF6348825.1"/>
    </source>
</evidence>
<keyword evidence="3 8" id="KW-0202">Cytokine</keyword>
<protein>
    <recommendedName>
        <fullName evidence="8">Interleukin</fullName>
    </recommendedName>
</protein>
<keyword evidence="4" id="KW-0964">Secreted</keyword>
<evidence type="ECO:0000256" key="7">
    <source>
        <dbReference type="ARBA" id="ARBA00023180"/>
    </source>
</evidence>
<dbReference type="GO" id="GO:0001819">
    <property type="term" value="P:positive regulation of cytokine production"/>
    <property type="evidence" value="ECO:0007669"/>
    <property type="project" value="TreeGrafter"/>
</dbReference>
<dbReference type="InterPro" id="IPR020439">
    <property type="entry name" value="IL-15"/>
</dbReference>
<dbReference type="PRINTS" id="PR01930">
    <property type="entry name" value="INTRLEUKIN15"/>
</dbReference>
<evidence type="ECO:0000313" key="10">
    <source>
        <dbReference type="Proteomes" id="UP000527355"/>
    </source>
</evidence>
<comment type="caution">
    <text evidence="9">The sequence shown here is derived from an EMBL/GenBank/DDBJ whole genome shotgun (WGS) entry which is preliminary data.</text>
</comment>
<dbReference type="PANTHER" id="PTHR14356">
    <property type="entry name" value="INTERLEUKIN-15-RELATED"/>
    <property type="match status" value="1"/>
</dbReference>
<proteinExistence type="inferred from homology"/>
<evidence type="ECO:0000256" key="4">
    <source>
        <dbReference type="ARBA" id="ARBA00022525"/>
    </source>
</evidence>
<keyword evidence="6" id="KW-1015">Disulfide bond</keyword>
<dbReference type="OrthoDB" id="8905762at2759"/>
<accession>A0A7J7XGL3</accession>
<dbReference type="FunFam" id="1.20.1250.70:FF:000001">
    <property type="entry name" value="Interleukin"/>
    <property type="match status" value="1"/>
</dbReference>
<dbReference type="InterPro" id="IPR003443">
    <property type="entry name" value="IL-15/IL-21_fam"/>
</dbReference>
<dbReference type="PANTHER" id="PTHR14356:SF3">
    <property type="entry name" value="INTERLEUKIN-15"/>
    <property type="match status" value="1"/>
</dbReference>
<dbReference type="VEuPathDB" id="HostDB:GeneID_118658401"/>
<keyword evidence="10" id="KW-1185">Reference proteome</keyword>
<evidence type="ECO:0000256" key="5">
    <source>
        <dbReference type="ARBA" id="ARBA00022729"/>
    </source>
</evidence>
<dbReference type="Gene3D" id="1.20.1250.70">
    <property type="entry name" value="Interleukin-15/Interleukin-21"/>
    <property type="match status" value="1"/>
</dbReference>
<dbReference type="GO" id="GO:0005126">
    <property type="term" value="F:cytokine receptor binding"/>
    <property type="evidence" value="ECO:0007669"/>
    <property type="project" value="InterPro"/>
</dbReference>
<dbReference type="Pfam" id="PF02372">
    <property type="entry name" value="IL15"/>
    <property type="match status" value="1"/>
</dbReference>
<gene>
    <name evidence="9" type="ORF">mMyoMyo1_006733</name>
</gene>
<dbReference type="GO" id="GO:0050778">
    <property type="term" value="P:positive regulation of immune response"/>
    <property type="evidence" value="ECO:0007669"/>
    <property type="project" value="TreeGrafter"/>
</dbReference>
<dbReference type="GO" id="GO:0042119">
    <property type="term" value="P:neutrophil activation"/>
    <property type="evidence" value="ECO:0007669"/>
    <property type="project" value="TreeGrafter"/>
</dbReference>
<evidence type="ECO:0000256" key="6">
    <source>
        <dbReference type="ARBA" id="ARBA00023157"/>
    </source>
</evidence>
<keyword evidence="5" id="KW-0732">Signal</keyword>
<keyword evidence="7" id="KW-0325">Glycoprotein</keyword>
<evidence type="ECO:0000256" key="8">
    <source>
        <dbReference type="RuleBase" id="RU003453"/>
    </source>
</evidence>
<dbReference type="GO" id="GO:0042102">
    <property type="term" value="P:positive regulation of T cell proliferation"/>
    <property type="evidence" value="ECO:0007669"/>
    <property type="project" value="TreeGrafter"/>
</dbReference>
<dbReference type="GO" id="GO:0005125">
    <property type="term" value="F:cytokine activity"/>
    <property type="evidence" value="ECO:0007669"/>
    <property type="project" value="UniProtKB-KW"/>
</dbReference>
<dbReference type="Proteomes" id="UP000527355">
    <property type="component" value="Unassembled WGS sequence"/>
</dbReference>
<sequence>MLVLAQDAEKSMLAYSQPTGSHKPYLRSTSIQCYLCLLLNSHFLTEAGIHVFIWSCISASLPKTEANWQDVISDLKKFENLIQSIHIDATLYTESDAHPNCKVTAMKCFLLELHVIWQESNNMDIREVIENLIILTNSSLSSNGNITESGCKECEELEEKNVKEFLRSFVNIVQMFIGTS</sequence>